<dbReference type="Pfam" id="PF12796">
    <property type="entry name" value="Ank_2"/>
    <property type="match status" value="2"/>
</dbReference>
<dbReference type="OrthoDB" id="194358at2759"/>
<evidence type="ECO:0000313" key="4">
    <source>
        <dbReference type="EMBL" id="EQC27430.1"/>
    </source>
</evidence>
<organism evidence="4 5">
    <name type="scientific">Saprolegnia diclina (strain VS20)</name>
    <dbReference type="NCBI Taxonomy" id="1156394"/>
    <lineage>
        <taxon>Eukaryota</taxon>
        <taxon>Sar</taxon>
        <taxon>Stramenopiles</taxon>
        <taxon>Oomycota</taxon>
        <taxon>Saprolegniomycetes</taxon>
        <taxon>Saprolegniales</taxon>
        <taxon>Saprolegniaceae</taxon>
        <taxon>Saprolegnia</taxon>
    </lineage>
</organism>
<dbReference type="Proteomes" id="UP000030762">
    <property type="component" value="Unassembled WGS sequence"/>
</dbReference>
<feature type="repeat" description="ANK" evidence="3">
    <location>
        <begin position="117"/>
        <end position="149"/>
    </location>
</feature>
<dbReference type="EMBL" id="JH767208">
    <property type="protein sequence ID" value="EQC27430.1"/>
    <property type="molecule type" value="Genomic_DNA"/>
</dbReference>
<evidence type="ECO:0000256" key="3">
    <source>
        <dbReference type="PROSITE-ProRule" id="PRU00023"/>
    </source>
</evidence>
<name>T0Q235_SAPDV</name>
<feature type="repeat" description="ANK" evidence="3">
    <location>
        <begin position="83"/>
        <end position="115"/>
    </location>
</feature>
<sequence>MVKMLVGLGADVNQASWDIAPLYLAAKKRYKETMRALLEAGADPNATHKGQMTALLMAACHGDLELVDSLLAAKADVNQCSERGVSPLYAASVLGYVEIARLLVAAGANVNVTEHQFGLSPLLIAAHAGHKTLVKLLLAAGADINYCSKRPDTCKRGLWSLHDDDVAGFSPLCLAVANNHVDMVLALIIAKADVNKGSPAPLLRAIQLGSLNMAKILLRANAKTDTAFHGESLVSLAAKLGHEDIVRALVEAAKQAKPSFLTRVLSREPSLDLSSPSHAA</sequence>
<dbReference type="Gene3D" id="1.25.40.20">
    <property type="entry name" value="Ankyrin repeat-containing domain"/>
    <property type="match status" value="3"/>
</dbReference>
<dbReference type="AlphaFoldDB" id="T0Q235"/>
<dbReference type="Pfam" id="PF00023">
    <property type="entry name" value="Ank"/>
    <property type="match status" value="1"/>
</dbReference>
<dbReference type="RefSeq" id="XP_008619130.1">
    <property type="nucleotide sequence ID" value="XM_008620908.1"/>
</dbReference>
<dbReference type="SUPFAM" id="SSF48403">
    <property type="entry name" value="Ankyrin repeat"/>
    <property type="match status" value="1"/>
</dbReference>
<proteinExistence type="predicted"/>
<keyword evidence="1" id="KW-0677">Repeat</keyword>
<keyword evidence="5" id="KW-1185">Reference proteome</keyword>
<keyword evidence="2 3" id="KW-0040">ANK repeat</keyword>
<evidence type="ECO:0000256" key="1">
    <source>
        <dbReference type="ARBA" id="ARBA00022737"/>
    </source>
</evidence>
<feature type="repeat" description="ANK" evidence="3">
    <location>
        <begin position="50"/>
        <end position="82"/>
    </location>
</feature>
<dbReference type="PANTHER" id="PTHR24198">
    <property type="entry name" value="ANKYRIN REPEAT AND PROTEIN KINASE DOMAIN-CONTAINING PROTEIN"/>
    <property type="match status" value="1"/>
</dbReference>
<dbReference type="SMART" id="SM00248">
    <property type="entry name" value="ANK"/>
    <property type="match status" value="7"/>
</dbReference>
<gene>
    <name evidence="4" type="ORF">SDRG_14754</name>
</gene>
<evidence type="ECO:0000256" key="2">
    <source>
        <dbReference type="ARBA" id="ARBA00023043"/>
    </source>
</evidence>
<evidence type="ECO:0000313" key="5">
    <source>
        <dbReference type="Proteomes" id="UP000030762"/>
    </source>
</evidence>
<accession>T0Q235</accession>
<dbReference type="GeneID" id="19955481"/>
<dbReference type="PANTHER" id="PTHR24198:SF165">
    <property type="entry name" value="ANKYRIN REPEAT-CONTAINING PROTEIN-RELATED"/>
    <property type="match status" value="1"/>
</dbReference>
<reference evidence="4 5" key="1">
    <citation type="submission" date="2012-04" db="EMBL/GenBank/DDBJ databases">
        <title>The Genome Sequence of Saprolegnia declina VS20.</title>
        <authorList>
            <consortium name="The Broad Institute Genome Sequencing Platform"/>
            <person name="Russ C."/>
            <person name="Nusbaum C."/>
            <person name="Tyler B."/>
            <person name="van West P."/>
            <person name="Dieguez-Uribeondo J."/>
            <person name="de Bruijn I."/>
            <person name="Tripathy S."/>
            <person name="Jiang R."/>
            <person name="Young S.K."/>
            <person name="Zeng Q."/>
            <person name="Gargeya S."/>
            <person name="Fitzgerald M."/>
            <person name="Haas B."/>
            <person name="Abouelleil A."/>
            <person name="Alvarado L."/>
            <person name="Arachchi H.M."/>
            <person name="Berlin A."/>
            <person name="Chapman S.B."/>
            <person name="Goldberg J."/>
            <person name="Griggs A."/>
            <person name="Gujja S."/>
            <person name="Hansen M."/>
            <person name="Howarth C."/>
            <person name="Imamovic A."/>
            <person name="Larimer J."/>
            <person name="McCowen C."/>
            <person name="Montmayeur A."/>
            <person name="Murphy C."/>
            <person name="Neiman D."/>
            <person name="Pearson M."/>
            <person name="Priest M."/>
            <person name="Roberts A."/>
            <person name="Saif S."/>
            <person name="Shea T."/>
            <person name="Sisk P."/>
            <person name="Sykes S."/>
            <person name="Wortman J."/>
            <person name="Nusbaum C."/>
            <person name="Birren B."/>
        </authorList>
    </citation>
    <scope>NUCLEOTIDE SEQUENCE [LARGE SCALE GENOMIC DNA]</scope>
    <source>
        <strain evidence="4 5">VS20</strain>
    </source>
</reference>
<dbReference type="InterPro" id="IPR002110">
    <property type="entry name" value="Ankyrin_rpt"/>
</dbReference>
<dbReference type="PRINTS" id="PR01415">
    <property type="entry name" value="ANKYRIN"/>
</dbReference>
<dbReference type="PROSITE" id="PS50088">
    <property type="entry name" value="ANK_REPEAT"/>
    <property type="match status" value="5"/>
</dbReference>
<dbReference type="InterPro" id="IPR036770">
    <property type="entry name" value="Ankyrin_rpt-contain_sf"/>
</dbReference>
<dbReference type="PROSITE" id="PS50297">
    <property type="entry name" value="ANK_REP_REGION"/>
    <property type="match status" value="3"/>
</dbReference>
<feature type="repeat" description="ANK" evidence="3">
    <location>
        <begin position="167"/>
        <end position="199"/>
    </location>
</feature>
<protein>
    <submittedName>
        <fullName evidence="4">Uncharacterized protein</fullName>
    </submittedName>
</protein>
<feature type="repeat" description="ANK" evidence="3">
    <location>
        <begin position="17"/>
        <end position="49"/>
    </location>
</feature>
<dbReference type="VEuPathDB" id="FungiDB:SDRG_14754"/>